<sequence>MLVLNDYLKFKYYLTKKIEIFTKKYSKKHILSKIALPSYIQNFKTYSEFSSKKTKITINHTL</sequence>
<name>A0A3M7RVE6_BRAPC</name>
<protein>
    <submittedName>
        <fullName evidence="1">Uncharacterized protein</fullName>
    </submittedName>
</protein>
<evidence type="ECO:0000313" key="1">
    <source>
        <dbReference type="EMBL" id="RNA27544.1"/>
    </source>
</evidence>
<organism evidence="1 2">
    <name type="scientific">Brachionus plicatilis</name>
    <name type="common">Marine rotifer</name>
    <name type="synonym">Brachionus muelleri</name>
    <dbReference type="NCBI Taxonomy" id="10195"/>
    <lineage>
        <taxon>Eukaryota</taxon>
        <taxon>Metazoa</taxon>
        <taxon>Spiralia</taxon>
        <taxon>Gnathifera</taxon>
        <taxon>Rotifera</taxon>
        <taxon>Eurotatoria</taxon>
        <taxon>Monogononta</taxon>
        <taxon>Pseudotrocha</taxon>
        <taxon>Ploima</taxon>
        <taxon>Brachionidae</taxon>
        <taxon>Brachionus</taxon>
    </lineage>
</organism>
<comment type="caution">
    <text evidence="1">The sequence shown here is derived from an EMBL/GenBank/DDBJ whole genome shotgun (WGS) entry which is preliminary data.</text>
</comment>
<accession>A0A3M7RVE6</accession>
<proteinExistence type="predicted"/>
<reference evidence="1 2" key="1">
    <citation type="journal article" date="2018" name="Sci. Rep.">
        <title>Genomic signatures of local adaptation to the degree of environmental predictability in rotifers.</title>
        <authorList>
            <person name="Franch-Gras L."/>
            <person name="Hahn C."/>
            <person name="Garcia-Roger E.M."/>
            <person name="Carmona M.J."/>
            <person name="Serra M."/>
            <person name="Gomez A."/>
        </authorList>
    </citation>
    <scope>NUCLEOTIDE SEQUENCE [LARGE SCALE GENOMIC DNA]</scope>
    <source>
        <strain evidence="1">HYR1</strain>
    </source>
</reference>
<dbReference type="AlphaFoldDB" id="A0A3M7RVE6"/>
<dbReference type="Proteomes" id="UP000276133">
    <property type="component" value="Unassembled WGS sequence"/>
</dbReference>
<evidence type="ECO:0000313" key="2">
    <source>
        <dbReference type="Proteomes" id="UP000276133"/>
    </source>
</evidence>
<gene>
    <name evidence="1" type="ORF">BpHYR1_046677</name>
</gene>
<keyword evidence="2" id="KW-1185">Reference proteome</keyword>
<dbReference type="EMBL" id="REGN01002531">
    <property type="protein sequence ID" value="RNA27544.1"/>
    <property type="molecule type" value="Genomic_DNA"/>
</dbReference>